<evidence type="ECO:0000259" key="4">
    <source>
        <dbReference type="Pfam" id="PF08450"/>
    </source>
</evidence>
<feature type="domain" description="SMP-30/Gluconolactonase/LRE-like region" evidence="4">
    <location>
        <begin position="23"/>
        <end position="259"/>
    </location>
</feature>
<dbReference type="AlphaFoldDB" id="A0A5S5CWL4"/>
<dbReference type="GO" id="GO:0004341">
    <property type="term" value="F:gluconolactonase activity"/>
    <property type="evidence" value="ECO:0007669"/>
    <property type="project" value="TreeGrafter"/>
</dbReference>
<evidence type="ECO:0000256" key="2">
    <source>
        <dbReference type="PIRSR" id="PIRSR605511-1"/>
    </source>
</evidence>
<keyword evidence="3" id="KW-0479">Metal-binding</keyword>
<dbReference type="Proteomes" id="UP000322499">
    <property type="component" value="Unassembled WGS sequence"/>
</dbReference>
<organism evidence="5 6">
    <name type="scientific">Blastococcus xanthinilyticus</name>
    <dbReference type="NCBI Taxonomy" id="1564164"/>
    <lineage>
        <taxon>Bacteria</taxon>
        <taxon>Bacillati</taxon>
        <taxon>Actinomycetota</taxon>
        <taxon>Actinomycetes</taxon>
        <taxon>Geodermatophilales</taxon>
        <taxon>Geodermatophilaceae</taxon>
        <taxon>Blastococcus</taxon>
    </lineage>
</organism>
<dbReference type="SUPFAM" id="SSF63829">
    <property type="entry name" value="Calcium-dependent phosphotriesterase"/>
    <property type="match status" value="1"/>
</dbReference>
<reference evidence="5 6" key="1">
    <citation type="submission" date="2019-07" db="EMBL/GenBank/DDBJ databases">
        <title>Genomic Encyclopedia of Archaeal and Bacterial Type Strains, Phase II (KMG-II): from individual species to whole genera.</title>
        <authorList>
            <person name="Goeker M."/>
        </authorList>
    </citation>
    <scope>NUCLEOTIDE SEQUENCE [LARGE SCALE GENOMIC DNA]</scope>
    <source>
        <strain evidence="5 6">DSM 46842</strain>
    </source>
</reference>
<dbReference type="EMBL" id="VNHW01000005">
    <property type="protein sequence ID" value="TYP88093.1"/>
    <property type="molecule type" value="Genomic_DNA"/>
</dbReference>
<evidence type="ECO:0000313" key="6">
    <source>
        <dbReference type="Proteomes" id="UP000322499"/>
    </source>
</evidence>
<feature type="binding site" evidence="3">
    <location>
        <position position="201"/>
    </location>
    <ligand>
        <name>a divalent metal cation</name>
        <dbReference type="ChEBI" id="CHEBI:60240"/>
    </ligand>
</feature>
<keyword evidence="3" id="KW-0862">Zinc</keyword>
<dbReference type="InterPro" id="IPR011042">
    <property type="entry name" value="6-blade_b-propeller_TolB-like"/>
</dbReference>
<dbReference type="GO" id="GO:0019853">
    <property type="term" value="P:L-ascorbic acid biosynthetic process"/>
    <property type="evidence" value="ECO:0007669"/>
    <property type="project" value="TreeGrafter"/>
</dbReference>
<dbReference type="InterPro" id="IPR005511">
    <property type="entry name" value="SMP-30"/>
</dbReference>
<feature type="binding site" evidence="3">
    <location>
        <position position="153"/>
    </location>
    <ligand>
        <name>a divalent metal cation</name>
        <dbReference type="ChEBI" id="CHEBI:60240"/>
    </ligand>
</feature>
<feature type="binding site" evidence="3">
    <location>
        <position position="107"/>
    </location>
    <ligand>
        <name>substrate</name>
    </ligand>
</feature>
<feature type="binding site" evidence="3">
    <location>
        <position position="105"/>
    </location>
    <ligand>
        <name>substrate</name>
    </ligand>
</feature>
<keyword evidence="6" id="KW-1185">Reference proteome</keyword>
<dbReference type="Pfam" id="PF08450">
    <property type="entry name" value="SGL"/>
    <property type="match status" value="1"/>
</dbReference>
<dbReference type="Gene3D" id="2.120.10.30">
    <property type="entry name" value="TolB, C-terminal domain"/>
    <property type="match status" value="1"/>
</dbReference>
<evidence type="ECO:0000256" key="1">
    <source>
        <dbReference type="ARBA" id="ARBA00008853"/>
    </source>
</evidence>
<feature type="binding site" evidence="3">
    <location>
        <position position="24"/>
    </location>
    <ligand>
        <name>a divalent metal cation</name>
        <dbReference type="ChEBI" id="CHEBI:60240"/>
    </ligand>
</feature>
<gene>
    <name evidence="5" type="ORF">BD833_105269</name>
</gene>
<feature type="binding site" evidence="3">
    <location>
        <position position="125"/>
    </location>
    <ligand>
        <name>substrate</name>
    </ligand>
</feature>
<name>A0A5S5CWL4_9ACTN</name>
<evidence type="ECO:0000256" key="3">
    <source>
        <dbReference type="PIRSR" id="PIRSR605511-2"/>
    </source>
</evidence>
<comment type="similarity">
    <text evidence="1">Belongs to the SMP-30/CGR1 family.</text>
</comment>
<comment type="cofactor">
    <cofactor evidence="3">
        <name>Zn(2+)</name>
        <dbReference type="ChEBI" id="CHEBI:29105"/>
    </cofactor>
    <text evidence="3">Binds 1 divalent metal cation per subunit.</text>
</comment>
<dbReference type="GO" id="GO:0005509">
    <property type="term" value="F:calcium ion binding"/>
    <property type="evidence" value="ECO:0007669"/>
    <property type="project" value="TreeGrafter"/>
</dbReference>
<dbReference type="PANTHER" id="PTHR10907:SF47">
    <property type="entry name" value="REGUCALCIN"/>
    <property type="match status" value="1"/>
</dbReference>
<proteinExistence type="inferred from homology"/>
<dbReference type="InterPro" id="IPR013658">
    <property type="entry name" value="SGL"/>
</dbReference>
<accession>A0A5S5CWL4</accession>
<dbReference type="PANTHER" id="PTHR10907">
    <property type="entry name" value="REGUCALCIN"/>
    <property type="match status" value="1"/>
</dbReference>
<dbReference type="PRINTS" id="PR01790">
    <property type="entry name" value="SMP30FAMILY"/>
</dbReference>
<feature type="active site" description="Proton donor/acceptor" evidence="2">
    <location>
        <position position="201"/>
    </location>
</feature>
<sequence length="291" mass="30403">MIAGWQEQQVRAEQATGSLAHHGEGPVWSPSWGGLRWVDMLAGDVLTLGDADGAVSRRHVGDVAAALRPRRGGGAVIAVERGFALEGPDGTVTALEPLWDDAGVRMNEGGCDPDGRFWCGSMAYDQAPGAAAVYRLDPDGSAHEVFGGVTVSNGLEWSPDGSLAYYADTATHRVDVFDHDRERGLTGRRPFVALGDDGNPDGLTVDAEGGVWVALYGGGAVHRYTAAGRLDAVVEVPTPKVTACTFGGAGLDELWITTSREGMGPDEEPAAGALFHVQPGVAGRPVREFAG</sequence>
<comment type="caution">
    <text evidence="5">The sequence shown here is derived from an EMBL/GenBank/DDBJ whole genome shotgun (WGS) entry which is preliminary data.</text>
</comment>
<evidence type="ECO:0000313" key="5">
    <source>
        <dbReference type="EMBL" id="TYP88093.1"/>
    </source>
</evidence>
<protein>
    <submittedName>
        <fullName evidence="5">Sugar lactone lactonase YvrE</fullName>
    </submittedName>
</protein>